<name>A0A5B6WK56_9ROSI</name>
<keyword evidence="1" id="KW-0472">Membrane</keyword>
<comment type="caution">
    <text evidence="2">The sequence shown here is derived from an EMBL/GenBank/DDBJ whole genome shotgun (WGS) entry which is preliminary data.</text>
</comment>
<keyword evidence="1" id="KW-0812">Transmembrane</keyword>
<feature type="transmembrane region" description="Helical" evidence="1">
    <location>
        <begin position="7"/>
        <end position="23"/>
    </location>
</feature>
<dbReference type="OrthoDB" id="515493at2759"/>
<feature type="transmembrane region" description="Helical" evidence="1">
    <location>
        <begin position="29"/>
        <end position="57"/>
    </location>
</feature>
<sequence>MKTPKKLLFDSIVYFGLGFVQHLSGGNDILYSSTLFLVLFPNMDMGVNETLVLNYILHLFYRKSSKSTMDALY</sequence>
<evidence type="ECO:0000313" key="3">
    <source>
        <dbReference type="Proteomes" id="UP000325315"/>
    </source>
</evidence>
<gene>
    <name evidence="2" type="ORF">EPI10_004539</name>
</gene>
<proteinExistence type="predicted"/>
<dbReference type="Proteomes" id="UP000325315">
    <property type="component" value="Unassembled WGS sequence"/>
</dbReference>
<dbReference type="AlphaFoldDB" id="A0A5B6WK56"/>
<reference evidence="3" key="1">
    <citation type="journal article" date="2019" name="Plant Biotechnol. J.">
        <title>Genome sequencing of the Australian wild diploid species Gossypium australe highlights disease resistance and delayed gland morphogenesis.</title>
        <authorList>
            <person name="Cai Y."/>
            <person name="Cai X."/>
            <person name="Wang Q."/>
            <person name="Wang P."/>
            <person name="Zhang Y."/>
            <person name="Cai C."/>
            <person name="Xu Y."/>
            <person name="Wang K."/>
            <person name="Zhou Z."/>
            <person name="Wang C."/>
            <person name="Geng S."/>
            <person name="Li B."/>
            <person name="Dong Q."/>
            <person name="Hou Y."/>
            <person name="Wang H."/>
            <person name="Ai P."/>
            <person name="Liu Z."/>
            <person name="Yi F."/>
            <person name="Sun M."/>
            <person name="An G."/>
            <person name="Cheng J."/>
            <person name="Zhang Y."/>
            <person name="Shi Q."/>
            <person name="Xie Y."/>
            <person name="Shi X."/>
            <person name="Chang Y."/>
            <person name="Huang F."/>
            <person name="Chen Y."/>
            <person name="Hong S."/>
            <person name="Mi L."/>
            <person name="Sun Q."/>
            <person name="Zhang L."/>
            <person name="Zhou B."/>
            <person name="Peng R."/>
            <person name="Zhang X."/>
            <person name="Liu F."/>
        </authorList>
    </citation>
    <scope>NUCLEOTIDE SEQUENCE [LARGE SCALE GENOMIC DNA]</scope>
    <source>
        <strain evidence="3">cv. PA1801</strain>
    </source>
</reference>
<evidence type="ECO:0000313" key="2">
    <source>
        <dbReference type="EMBL" id="KAA3482281.1"/>
    </source>
</evidence>
<accession>A0A5B6WK56</accession>
<organism evidence="2 3">
    <name type="scientific">Gossypium australe</name>
    <dbReference type="NCBI Taxonomy" id="47621"/>
    <lineage>
        <taxon>Eukaryota</taxon>
        <taxon>Viridiplantae</taxon>
        <taxon>Streptophyta</taxon>
        <taxon>Embryophyta</taxon>
        <taxon>Tracheophyta</taxon>
        <taxon>Spermatophyta</taxon>
        <taxon>Magnoliopsida</taxon>
        <taxon>eudicotyledons</taxon>
        <taxon>Gunneridae</taxon>
        <taxon>Pentapetalae</taxon>
        <taxon>rosids</taxon>
        <taxon>malvids</taxon>
        <taxon>Malvales</taxon>
        <taxon>Malvaceae</taxon>
        <taxon>Malvoideae</taxon>
        <taxon>Gossypium</taxon>
    </lineage>
</organism>
<keyword evidence="3" id="KW-1185">Reference proteome</keyword>
<dbReference type="EMBL" id="SMMG02000002">
    <property type="protein sequence ID" value="KAA3482281.1"/>
    <property type="molecule type" value="Genomic_DNA"/>
</dbReference>
<keyword evidence="1" id="KW-1133">Transmembrane helix</keyword>
<evidence type="ECO:0000256" key="1">
    <source>
        <dbReference type="SAM" id="Phobius"/>
    </source>
</evidence>
<protein>
    <submittedName>
        <fullName evidence="2">Transcription factor bHLH121-like protein isoform X2</fullName>
    </submittedName>
</protein>